<protein>
    <submittedName>
        <fullName evidence="2">Uncharacterized protein</fullName>
    </submittedName>
</protein>
<proteinExistence type="predicted"/>
<evidence type="ECO:0000313" key="2">
    <source>
        <dbReference type="EMBL" id="BAK33788.1"/>
    </source>
</evidence>
<evidence type="ECO:0000256" key="1">
    <source>
        <dbReference type="SAM" id="MobiDB-lite"/>
    </source>
</evidence>
<keyword evidence="3" id="KW-1185">Reference proteome</keyword>
<accession>F5XLQ9</accession>
<dbReference type="HOGENOM" id="CLU_3119859_0_0_11"/>
<feature type="region of interest" description="Disordered" evidence="1">
    <location>
        <begin position="19"/>
        <end position="50"/>
    </location>
</feature>
<name>F5XLQ9_MICPN</name>
<dbReference type="EMBL" id="AP012204">
    <property type="protein sequence ID" value="BAK33788.1"/>
    <property type="molecule type" value="Genomic_DNA"/>
</dbReference>
<sequence>MKAVVYDEPRSFRVREIPTPDQVRAGSGESATPPARRSATQAGRIQRWMS</sequence>
<gene>
    <name evidence="2" type="ordered locus">MLP_07740</name>
</gene>
<feature type="compositionally biased region" description="Polar residues" evidence="1">
    <location>
        <begin position="38"/>
        <end position="50"/>
    </location>
</feature>
<reference evidence="2 3" key="1">
    <citation type="submission" date="2011-05" db="EMBL/GenBank/DDBJ databases">
        <title>Whole genome sequence of Microlunatus phosphovorus NM-1.</title>
        <authorList>
            <person name="Hosoyama A."/>
            <person name="Sasaki K."/>
            <person name="Harada T."/>
            <person name="Igarashi R."/>
            <person name="Kawakoshi A."/>
            <person name="Sasagawa M."/>
            <person name="Fukada J."/>
            <person name="Nakamura S."/>
            <person name="Katano Y."/>
            <person name="Hanada S."/>
            <person name="Kamagata Y."/>
            <person name="Nakamura N."/>
            <person name="Yamazaki S."/>
            <person name="Fujita N."/>
        </authorList>
    </citation>
    <scope>NUCLEOTIDE SEQUENCE [LARGE SCALE GENOMIC DNA]</scope>
    <source>
        <strain evidence="3">ATCC 700054 / DSM 10555 / JCM 9379 / NBRC 101784 / NCIMB 13414 / VKM Ac-1990 / NM-1</strain>
    </source>
</reference>
<dbReference type="AlphaFoldDB" id="F5XLQ9"/>
<evidence type="ECO:0000313" key="3">
    <source>
        <dbReference type="Proteomes" id="UP000007947"/>
    </source>
</evidence>
<dbReference type="KEGG" id="mph:MLP_07740"/>
<organism evidence="2 3">
    <name type="scientific">Microlunatus phosphovorus (strain ATCC 700054 / DSM 10555 / JCM 9379 / NBRC 101784 / NCIMB 13414 / VKM Ac-1990 / NM-1)</name>
    <dbReference type="NCBI Taxonomy" id="1032480"/>
    <lineage>
        <taxon>Bacteria</taxon>
        <taxon>Bacillati</taxon>
        <taxon>Actinomycetota</taxon>
        <taxon>Actinomycetes</taxon>
        <taxon>Propionibacteriales</taxon>
        <taxon>Propionibacteriaceae</taxon>
        <taxon>Microlunatus</taxon>
    </lineage>
</organism>
<dbReference type="Proteomes" id="UP000007947">
    <property type="component" value="Chromosome"/>
</dbReference>